<dbReference type="EMBL" id="FNIB01000002">
    <property type="protein sequence ID" value="SDM78092.1"/>
    <property type="molecule type" value="Genomic_DNA"/>
</dbReference>
<dbReference type="InterPro" id="IPR035906">
    <property type="entry name" value="MetI-like_sf"/>
</dbReference>
<evidence type="ECO:0000313" key="12">
    <source>
        <dbReference type="Proteomes" id="UP000199639"/>
    </source>
</evidence>
<evidence type="ECO:0000256" key="7">
    <source>
        <dbReference type="RuleBase" id="RU363032"/>
    </source>
</evidence>
<dbReference type="Pfam" id="PF00528">
    <property type="entry name" value="BPD_transp_1"/>
    <property type="match status" value="1"/>
</dbReference>
<evidence type="ECO:0000256" key="3">
    <source>
        <dbReference type="ARBA" id="ARBA00022475"/>
    </source>
</evidence>
<dbReference type="InterPro" id="IPR000515">
    <property type="entry name" value="MetI-like"/>
</dbReference>
<feature type="transmembrane region" description="Helical" evidence="7">
    <location>
        <begin position="102"/>
        <end position="123"/>
    </location>
</feature>
<dbReference type="Gene3D" id="1.10.3720.10">
    <property type="entry name" value="MetI-like"/>
    <property type="match status" value="1"/>
</dbReference>
<proteinExistence type="inferred from homology"/>
<dbReference type="EMBL" id="SOFD01000009">
    <property type="protein sequence ID" value="TFB81062.1"/>
    <property type="molecule type" value="Genomic_DNA"/>
</dbReference>
<comment type="subcellular location">
    <subcellularLocation>
        <location evidence="1 7">Cell membrane</location>
        <topology evidence="1 7">Multi-pass membrane protein</topology>
    </subcellularLocation>
</comment>
<feature type="transmembrane region" description="Helical" evidence="7">
    <location>
        <begin position="43"/>
        <end position="64"/>
    </location>
</feature>
<evidence type="ECO:0000256" key="5">
    <source>
        <dbReference type="ARBA" id="ARBA00022989"/>
    </source>
</evidence>
<evidence type="ECO:0000313" key="10">
    <source>
        <dbReference type="EMBL" id="SDM78092.1"/>
    </source>
</evidence>
<keyword evidence="10" id="KW-0762">Sugar transport</keyword>
<protein>
    <submittedName>
        <fullName evidence="10">Multiple sugar transport system permease protein</fullName>
    </submittedName>
    <submittedName>
        <fullName evidence="11">Sugar ABC transporter permease</fullName>
    </submittedName>
</protein>
<dbReference type="AlphaFoldDB" id="A0A4R8VFP6"/>
<dbReference type="PANTHER" id="PTHR43005">
    <property type="entry name" value="BLR7065 PROTEIN"/>
    <property type="match status" value="1"/>
</dbReference>
<sequence length="322" mass="34753">MTQTIHEPPTQTGTATGRPRSGPARQRAAAGTRLSDLISALPWIGPALVLIFGVVLFPAVVMFYNSTRDISLSGLDKGPVGFANYATLLEFTPLGGIMLRTLIWVVAVVALTVLISLVLAQFLNKSFPGRQIVRLAVIIPWAASVVMTTLVVYYGLEGYIGIINKFLVDIQLIDGPYGWTKNPVSAFSWSIGIAVFVSLPFTTYTILAGLQSVPGDILEAAKMDGAGRIRTYFGIVLPQLRGALSVAVLINIINVFNSLPILKIMTGSIPGYDADTVMTMIFKYIQNEHKIDVASALSVVAFLIVIVIVAIYVKVVKPMKEV</sequence>
<reference evidence="10 12" key="1">
    <citation type="submission" date="2016-10" db="EMBL/GenBank/DDBJ databases">
        <authorList>
            <person name="Varghese N."/>
            <person name="Submissions S."/>
        </authorList>
    </citation>
    <scope>NUCLEOTIDE SEQUENCE [LARGE SCALE GENOMIC DNA]</scope>
    <source>
        <strain evidence="10 12">CGMCC 1.11215</strain>
    </source>
</reference>
<feature type="transmembrane region" description="Helical" evidence="7">
    <location>
        <begin position="293"/>
        <end position="313"/>
    </location>
</feature>
<evidence type="ECO:0000259" key="9">
    <source>
        <dbReference type="PROSITE" id="PS50928"/>
    </source>
</evidence>
<dbReference type="PANTHER" id="PTHR43005:SF2">
    <property type="entry name" value="INTEGRAL MEMBRANE SUGAR TRANSPORT PROTEIN"/>
    <property type="match status" value="1"/>
</dbReference>
<evidence type="ECO:0000256" key="6">
    <source>
        <dbReference type="ARBA" id="ARBA00023136"/>
    </source>
</evidence>
<feature type="region of interest" description="Disordered" evidence="8">
    <location>
        <begin position="1"/>
        <end position="25"/>
    </location>
</feature>
<dbReference type="STRING" id="1424659.SAMN05216368_102224"/>
<dbReference type="GO" id="GO:0055085">
    <property type="term" value="P:transmembrane transport"/>
    <property type="evidence" value="ECO:0007669"/>
    <property type="project" value="InterPro"/>
</dbReference>
<keyword evidence="4 7" id="KW-0812">Transmembrane</keyword>
<gene>
    <name evidence="11" type="ORF">E3O21_04180</name>
    <name evidence="10" type="ORF">SAMN05216368_102224</name>
</gene>
<dbReference type="Proteomes" id="UP000298252">
    <property type="component" value="Unassembled WGS sequence"/>
</dbReference>
<keyword evidence="2 7" id="KW-0813">Transport</keyword>
<reference evidence="11 13" key="2">
    <citation type="submission" date="2019-03" db="EMBL/GenBank/DDBJ databases">
        <title>Genomics of glacier-inhabiting Cryobacterium strains.</title>
        <authorList>
            <person name="Liu Q."/>
            <person name="Xin Y.-H."/>
        </authorList>
    </citation>
    <scope>NUCLEOTIDE SEQUENCE [LARGE SCALE GENOMIC DNA]</scope>
    <source>
        <strain evidence="11 13">Hh8</strain>
    </source>
</reference>
<dbReference type="GO" id="GO:0005886">
    <property type="term" value="C:plasma membrane"/>
    <property type="evidence" value="ECO:0007669"/>
    <property type="project" value="UniProtKB-SubCell"/>
</dbReference>
<dbReference type="PROSITE" id="PS50928">
    <property type="entry name" value="ABC_TM1"/>
    <property type="match status" value="1"/>
</dbReference>
<dbReference type="CDD" id="cd06261">
    <property type="entry name" value="TM_PBP2"/>
    <property type="match status" value="1"/>
</dbReference>
<evidence type="ECO:0000313" key="11">
    <source>
        <dbReference type="EMBL" id="TFB81062.1"/>
    </source>
</evidence>
<accession>A0A4R8VFP6</accession>
<organism evidence="10 12">
    <name type="scientific">Cryobacterium flavum</name>
    <dbReference type="NCBI Taxonomy" id="1424659"/>
    <lineage>
        <taxon>Bacteria</taxon>
        <taxon>Bacillati</taxon>
        <taxon>Actinomycetota</taxon>
        <taxon>Actinomycetes</taxon>
        <taxon>Micrococcales</taxon>
        <taxon>Microbacteriaceae</taxon>
        <taxon>Cryobacterium</taxon>
    </lineage>
</organism>
<comment type="similarity">
    <text evidence="7">Belongs to the binding-protein-dependent transport system permease family.</text>
</comment>
<evidence type="ECO:0000256" key="8">
    <source>
        <dbReference type="SAM" id="MobiDB-lite"/>
    </source>
</evidence>
<evidence type="ECO:0000256" key="4">
    <source>
        <dbReference type="ARBA" id="ARBA00022692"/>
    </source>
</evidence>
<evidence type="ECO:0000256" key="1">
    <source>
        <dbReference type="ARBA" id="ARBA00004651"/>
    </source>
</evidence>
<dbReference type="SUPFAM" id="SSF161098">
    <property type="entry name" value="MetI-like"/>
    <property type="match status" value="1"/>
</dbReference>
<keyword evidence="6 7" id="KW-0472">Membrane</keyword>
<feature type="transmembrane region" description="Helical" evidence="7">
    <location>
        <begin position="135"/>
        <end position="156"/>
    </location>
</feature>
<evidence type="ECO:0000313" key="13">
    <source>
        <dbReference type="Proteomes" id="UP000298252"/>
    </source>
</evidence>
<dbReference type="RefSeq" id="WP_092339204.1">
    <property type="nucleotide sequence ID" value="NZ_FNIB01000002.1"/>
</dbReference>
<keyword evidence="13" id="KW-1185">Reference proteome</keyword>
<keyword evidence="3" id="KW-1003">Cell membrane</keyword>
<feature type="compositionally biased region" description="Polar residues" evidence="8">
    <location>
        <begin position="1"/>
        <end position="15"/>
    </location>
</feature>
<name>A0A4R8VFP6_9MICO</name>
<feature type="domain" description="ABC transmembrane type-1" evidence="9">
    <location>
        <begin position="98"/>
        <end position="312"/>
    </location>
</feature>
<feature type="transmembrane region" description="Helical" evidence="7">
    <location>
        <begin position="231"/>
        <end position="253"/>
    </location>
</feature>
<dbReference type="Proteomes" id="UP000199639">
    <property type="component" value="Unassembled WGS sequence"/>
</dbReference>
<feature type="transmembrane region" description="Helical" evidence="7">
    <location>
        <begin position="186"/>
        <end position="210"/>
    </location>
</feature>
<keyword evidence="5 7" id="KW-1133">Transmembrane helix</keyword>
<evidence type="ECO:0000256" key="2">
    <source>
        <dbReference type="ARBA" id="ARBA00022448"/>
    </source>
</evidence>